<accession>A0A975K6L2</accession>
<dbReference type="AlphaFoldDB" id="A0A975K6L2"/>
<dbReference type="Gene3D" id="3.30.1540.10">
    <property type="entry name" value="formyl-coa transferase, domain 3"/>
    <property type="match status" value="1"/>
</dbReference>
<dbReference type="InterPro" id="IPR050483">
    <property type="entry name" value="CoA-transferase_III_domain"/>
</dbReference>
<keyword evidence="3" id="KW-1185">Reference proteome</keyword>
<protein>
    <submittedName>
        <fullName evidence="2">CoA transferase</fullName>
    </submittedName>
</protein>
<reference evidence="2" key="1">
    <citation type="submission" date="2021-04" db="EMBL/GenBank/DDBJ databases">
        <title>Isolation of p-tert-butylphenol degrading bacteria Sphingobium phenoxybenzoativorans Tas13 from active sludge.</title>
        <authorList>
            <person name="Li Y."/>
        </authorList>
    </citation>
    <scope>NUCLEOTIDE SEQUENCE</scope>
    <source>
        <strain evidence="2">Tas13</strain>
    </source>
</reference>
<dbReference type="InterPro" id="IPR003673">
    <property type="entry name" value="CoA-Trfase_fam_III"/>
</dbReference>
<gene>
    <name evidence="2" type="ORF">KFK14_22945</name>
</gene>
<dbReference type="EMBL" id="CP073910">
    <property type="protein sequence ID" value="QUT05760.1"/>
    <property type="molecule type" value="Genomic_DNA"/>
</dbReference>
<dbReference type="KEGG" id="spph:KFK14_22945"/>
<dbReference type="InterPro" id="IPR023606">
    <property type="entry name" value="CoA-Trfase_III_dom_1_sf"/>
</dbReference>
<dbReference type="RefSeq" id="WP_212609274.1">
    <property type="nucleotide sequence ID" value="NZ_CP073910.1"/>
</dbReference>
<dbReference type="Proteomes" id="UP000681425">
    <property type="component" value="Chromosome"/>
</dbReference>
<organism evidence="2 3">
    <name type="scientific">Sphingobium phenoxybenzoativorans</name>
    <dbReference type="NCBI Taxonomy" id="1592790"/>
    <lineage>
        <taxon>Bacteria</taxon>
        <taxon>Pseudomonadati</taxon>
        <taxon>Pseudomonadota</taxon>
        <taxon>Alphaproteobacteria</taxon>
        <taxon>Sphingomonadales</taxon>
        <taxon>Sphingomonadaceae</taxon>
        <taxon>Sphingobium</taxon>
    </lineage>
</organism>
<sequence length="323" mass="34865">MTMIGTDRDEVGSGMAERALCVGDSHFVIVGTNRAVLHAARWLQQFGCRVTGARSLKEARAISPAPLALLIAGDAIPADAATAEGAVEIYLWDYEVDRPGLGDFASAVSGVSTVIGAPDGAPGVMPAKIPEKWAGLFGASLALSLKVARDTDAKTSPRRIDVSAADLLRAFAEQNSGNHAGVPYGWRRNGRTAIEHGGVFPQGFFRCRDGFMAVQARSRPDWHAVLAALDDPEWGKDPAFQNPFRLSEDDSKVLPLLDAELMKRDRRHLLERAMVTGAPIAPVLSLDEAKAWDVFRPAFFAPDGQPRPPFTVRRAKILETQTS</sequence>
<dbReference type="InterPro" id="IPR044855">
    <property type="entry name" value="CoA-Trfase_III_dom3_sf"/>
</dbReference>
<evidence type="ECO:0000256" key="1">
    <source>
        <dbReference type="ARBA" id="ARBA00022679"/>
    </source>
</evidence>
<dbReference type="PANTHER" id="PTHR48207:SF3">
    <property type="entry name" value="SUCCINATE--HYDROXYMETHYLGLUTARATE COA-TRANSFERASE"/>
    <property type="match status" value="1"/>
</dbReference>
<dbReference type="Gene3D" id="3.40.50.10540">
    <property type="entry name" value="Crotonobetainyl-coa:carnitine coa-transferase, domain 1"/>
    <property type="match status" value="1"/>
</dbReference>
<dbReference type="Pfam" id="PF02515">
    <property type="entry name" value="CoA_transf_3"/>
    <property type="match status" value="1"/>
</dbReference>
<keyword evidence="1 2" id="KW-0808">Transferase</keyword>
<proteinExistence type="predicted"/>
<name>A0A975K6L2_9SPHN</name>
<dbReference type="SUPFAM" id="SSF89796">
    <property type="entry name" value="CoA-transferase family III (CaiB/BaiF)"/>
    <property type="match status" value="1"/>
</dbReference>
<evidence type="ECO:0000313" key="2">
    <source>
        <dbReference type="EMBL" id="QUT05760.1"/>
    </source>
</evidence>
<evidence type="ECO:0000313" key="3">
    <source>
        <dbReference type="Proteomes" id="UP000681425"/>
    </source>
</evidence>
<dbReference type="GO" id="GO:0008410">
    <property type="term" value="F:CoA-transferase activity"/>
    <property type="evidence" value="ECO:0007669"/>
    <property type="project" value="TreeGrafter"/>
</dbReference>
<dbReference type="PANTHER" id="PTHR48207">
    <property type="entry name" value="SUCCINATE--HYDROXYMETHYLGLUTARATE COA-TRANSFERASE"/>
    <property type="match status" value="1"/>
</dbReference>